<name>G8ZV54_TORDE</name>
<keyword evidence="3" id="KW-1185">Reference proteome</keyword>
<dbReference type="HOGENOM" id="CLU_1741851_0_0_1"/>
<dbReference type="AlphaFoldDB" id="G8ZV54"/>
<dbReference type="RefSeq" id="XP_003681709.1">
    <property type="nucleotide sequence ID" value="XM_003681661.1"/>
</dbReference>
<dbReference type="Proteomes" id="UP000005627">
    <property type="component" value="Chromosome 5"/>
</dbReference>
<organism evidence="2 3">
    <name type="scientific">Torulaspora delbrueckii</name>
    <name type="common">Yeast</name>
    <name type="synonym">Candida colliculosa</name>
    <dbReference type="NCBI Taxonomy" id="4950"/>
    <lineage>
        <taxon>Eukaryota</taxon>
        <taxon>Fungi</taxon>
        <taxon>Dikarya</taxon>
        <taxon>Ascomycota</taxon>
        <taxon>Saccharomycotina</taxon>
        <taxon>Saccharomycetes</taxon>
        <taxon>Saccharomycetales</taxon>
        <taxon>Saccharomycetaceae</taxon>
        <taxon>Torulaspora</taxon>
    </lineage>
</organism>
<sequence length="150" mass="17250">MVNDDELSQGLKSNIQELQNVLRAYEESSTTKEQLQQLIDLQGRLSKNIQKIHETICPSSQNPQAKFDRTRFYSEDSPYVNKMDKSGSFRLVPPMKLRSKTTPTQLKKKASTKFLLSSLQLLENIRNLQRLQKSSVRDEASIDEPTFTKS</sequence>
<evidence type="ECO:0000313" key="3">
    <source>
        <dbReference type="Proteomes" id="UP000005627"/>
    </source>
</evidence>
<evidence type="ECO:0000256" key="1">
    <source>
        <dbReference type="SAM" id="Coils"/>
    </source>
</evidence>
<dbReference type="GeneID" id="11503899"/>
<reference evidence="2 3" key="1">
    <citation type="journal article" date="2011" name="Proc. Natl. Acad. Sci. U.S.A.">
        <title>Evolutionary erosion of yeast sex chromosomes by mating-type switching accidents.</title>
        <authorList>
            <person name="Gordon J.L."/>
            <person name="Armisen D."/>
            <person name="Proux-Wera E."/>
            <person name="Oheigeartaigh S.S."/>
            <person name="Byrne K.P."/>
            <person name="Wolfe K.H."/>
        </authorList>
    </citation>
    <scope>NUCLEOTIDE SEQUENCE [LARGE SCALE GENOMIC DNA]</scope>
    <source>
        <strain evidence="3">ATCC 10662 / CBS 1146 / NBRC 0425 / NCYC 2629 / NRRL Y-866</strain>
    </source>
</reference>
<keyword evidence="1" id="KW-0175">Coiled coil</keyword>
<accession>G8ZV54</accession>
<dbReference type="KEGG" id="tdl:TDEL_0E02550"/>
<feature type="coiled-coil region" evidence="1">
    <location>
        <begin position="8"/>
        <end position="38"/>
    </location>
</feature>
<evidence type="ECO:0000313" key="2">
    <source>
        <dbReference type="EMBL" id="CCE92498.1"/>
    </source>
</evidence>
<gene>
    <name evidence="2" type="primary">TDEL0E02550</name>
    <name evidence="2" type="ORF">TDEL_0E02550</name>
</gene>
<dbReference type="InParanoid" id="G8ZV54"/>
<proteinExistence type="predicted"/>
<dbReference type="OrthoDB" id="4032769at2759"/>
<protein>
    <submittedName>
        <fullName evidence="2">Uncharacterized protein</fullName>
    </submittedName>
</protein>
<dbReference type="eggNOG" id="ENOG502SFWZ">
    <property type="taxonomic scope" value="Eukaryota"/>
</dbReference>
<dbReference type="EMBL" id="HE616746">
    <property type="protein sequence ID" value="CCE92498.1"/>
    <property type="molecule type" value="Genomic_DNA"/>
</dbReference>